<keyword evidence="1" id="KW-0472">Membrane</keyword>
<dbReference type="AlphaFoldDB" id="A0A3A4KUU0"/>
<reference evidence="2 3" key="1">
    <citation type="submission" date="2018-09" db="EMBL/GenBank/DDBJ databases">
        <title>YIM PH21274 draft genome.</title>
        <authorList>
            <person name="Miao C."/>
        </authorList>
    </citation>
    <scope>NUCLEOTIDE SEQUENCE [LARGE SCALE GENOMIC DNA]</scope>
    <source>
        <strain evidence="2 3">YIM PH 21724</strain>
    </source>
</reference>
<evidence type="ECO:0000256" key="1">
    <source>
        <dbReference type="SAM" id="Phobius"/>
    </source>
</evidence>
<feature type="transmembrane region" description="Helical" evidence="1">
    <location>
        <begin position="178"/>
        <end position="196"/>
    </location>
</feature>
<comment type="caution">
    <text evidence="2">The sequence shown here is derived from an EMBL/GenBank/DDBJ whole genome shotgun (WGS) entry which is preliminary data.</text>
</comment>
<sequence length="204" mass="21248">MGLALAGILFLVYETVAPRTAQNTLEGAASWTSPGWSIGHVAAIIGLILIPLGWAGLRNTLADKRTERLADLAATLGQIGSALAISYYGAEVYGLRAIGARAVADGDASLTAIGEDFRMNPIAAAVFAIGLALIAAAAVLAAVALWRSGTVRRWSGVPMATAMVLYLPHFSLPHAARIGWGALVTVGAVWIATELWRSASRMPD</sequence>
<organism evidence="2 3">
    <name type="scientific">Nocardia panacis</name>
    <dbReference type="NCBI Taxonomy" id="2340916"/>
    <lineage>
        <taxon>Bacteria</taxon>
        <taxon>Bacillati</taxon>
        <taxon>Actinomycetota</taxon>
        <taxon>Actinomycetes</taxon>
        <taxon>Mycobacteriales</taxon>
        <taxon>Nocardiaceae</taxon>
        <taxon>Nocardia</taxon>
    </lineage>
</organism>
<feature type="transmembrane region" description="Helical" evidence="1">
    <location>
        <begin position="122"/>
        <end position="146"/>
    </location>
</feature>
<gene>
    <name evidence="2" type="ORF">D5S18_20840</name>
</gene>
<evidence type="ECO:0000313" key="2">
    <source>
        <dbReference type="EMBL" id="RJO73634.1"/>
    </source>
</evidence>
<proteinExistence type="predicted"/>
<dbReference type="Proteomes" id="UP000266677">
    <property type="component" value="Unassembled WGS sequence"/>
</dbReference>
<dbReference type="EMBL" id="QZFU01000023">
    <property type="protein sequence ID" value="RJO73634.1"/>
    <property type="molecule type" value="Genomic_DNA"/>
</dbReference>
<protein>
    <submittedName>
        <fullName evidence="2">Uncharacterized protein</fullName>
    </submittedName>
</protein>
<keyword evidence="1" id="KW-1133">Transmembrane helix</keyword>
<keyword evidence="1" id="KW-0812">Transmembrane</keyword>
<accession>A0A3A4KUU0</accession>
<evidence type="ECO:0000313" key="3">
    <source>
        <dbReference type="Proteomes" id="UP000266677"/>
    </source>
</evidence>
<feature type="transmembrane region" description="Helical" evidence="1">
    <location>
        <begin position="37"/>
        <end position="57"/>
    </location>
</feature>
<name>A0A3A4KUU0_9NOCA</name>
<keyword evidence="3" id="KW-1185">Reference proteome</keyword>